<feature type="chain" id="PRO_5027761989" description="CDGP domain-containing protein" evidence="1">
    <location>
        <begin position="28"/>
        <end position="96"/>
    </location>
</feature>
<sequence>MKRCVVGALATLLMTAGLITSAPPAAAGCVYGGNNLGKCDGPVQPDGTWQRCVAVAQWVPRGASSYLVPVKHCQVIGPGRPVTDLAFADPPTHIAD</sequence>
<name>A0A6S6PAF2_9MYCO</name>
<organism evidence="3 4">
    <name type="scientific">Mycolicibacterium litorale</name>
    <dbReference type="NCBI Taxonomy" id="758802"/>
    <lineage>
        <taxon>Bacteria</taxon>
        <taxon>Bacillati</taxon>
        <taxon>Actinomycetota</taxon>
        <taxon>Actinomycetes</taxon>
        <taxon>Mycobacteriales</taxon>
        <taxon>Mycobacteriaceae</taxon>
        <taxon>Mycolicibacterium</taxon>
    </lineage>
</organism>
<dbReference type="InterPro" id="IPR056271">
    <property type="entry name" value="CDGP_dom"/>
</dbReference>
<accession>A0A6S6PAF2</accession>
<protein>
    <recommendedName>
        <fullName evidence="2">CDGP domain-containing protein</fullName>
    </recommendedName>
</protein>
<dbReference type="RefSeq" id="WP_185293049.1">
    <property type="nucleotide sequence ID" value="NZ_AP023287.1"/>
</dbReference>
<reference evidence="3 4" key="1">
    <citation type="submission" date="2020-07" db="EMBL/GenBank/DDBJ databases">
        <title>Complete genome sequence of Mycolicibacterium litorale like strain isolated from cardiac implantable electronic device infection.</title>
        <authorList>
            <person name="Fukano H."/>
            <person name="Miyama H."/>
            <person name="Hoshino Y."/>
        </authorList>
    </citation>
    <scope>NUCLEOTIDE SEQUENCE [LARGE SCALE GENOMIC DNA]</scope>
    <source>
        <strain evidence="3 4">NIIDNTM18</strain>
    </source>
</reference>
<evidence type="ECO:0000313" key="4">
    <source>
        <dbReference type="Proteomes" id="UP000515734"/>
    </source>
</evidence>
<evidence type="ECO:0000259" key="2">
    <source>
        <dbReference type="Pfam" id="PF24238"/>
    </source>
</evidence>
<keyword evidence="1" id="KW-0732">Signal</keyword>
<dbReference type="Pfam" id="PF24238">
    <property type="entry name" value="CDGP"/>
    <property type="match status" value="1"/>
</dbReference>
<evidence type="ECO:0000256" key="1">
    <source>
        <dbReference type="SAM" id="SignalP"/>
    </source>
</evidence>
<dbReference type="AlphaFoldDB" id="A0A6S6PAF2"/>
<dbReference type="Proteomes" id="UP000515734">
    <property type="component" value="Chromosome"/>
</dbReference>
<dbReference type="PROSITE" id="PS51257">
    <property type="entry name" value="PROKAR_LIPOPROTEIN"/>
    <property type="match status" value="1"/>
</dbReference>
<dbReference type="EMBL" id="AP023287">
    <property type="protein sequence ID" value="BCI55329.1"/>
    <property type="molecule type" value="Genomic_DNA"/>
</dbReference>
<gene>
    <name evidence="3" type="ORF">NIIDNTM18_46070</name>
</gene>
<evidence type="ECO:0000313" key="3">
    <source>
        <dbReference type="EMBL" id="BCI55329.1"/>
    </source>
</evidence>
<proteinExistence type="predicted"/>
<feature type="signal peptide" evidence="1">
    <location>
        <begin position="1"/>
        <end position="27"/>
    </location>
</feature>
<feature type="domain" description="CDGP" evidence="2">
    <location>
        <begin position="28"/>
        <end position="94"/>
    </location>
</feature>